<feature type="transmembrane region" description="Helical" evidence="7">
    <location>
        <begin position="119"/>
        <end position="142"/>
    </location>
</feature>
<feature type="transmembrane region" description="Helical" evidence="7">
    <location>
        <begin position="352"/>
        <end position="370"/>
    </location>
</feature>
<keyword evidence="2" id="KW-1003">Cell membrane</keyword>
<comment type="subcellular location">
    <subcellularLocation>
        <location evidence="1">Cell membrane</location>
        <topology evidence="1">Multi-pass membrane protein</topology>
    </subcellularLocation>
</comment>
<evidence type="ECO:0000256" key="2">
    <source>
        <dbReference type="ARBA" id="ARBA00022475"/>
    </source>
</evidence>
<dbReference type="PANTHER" id="PTHR22926">
    <property type="entry name" value="PHOSPHO-N-ACETYLMURAMOYL-PENTAPEPTIDE-TRANSFERASE"/>
    <property type="match status" value="1"/>
</dbReference>
<evidence type="ECO:0000256" key="1">
    <source>
        <dbReference type="ARBA" id="ARBA00004651"/>
    </source>
</evidence>
<comment type="caution">
    <text evidence="8">The sequence shown here is derived from an EMBL/GenBank/DDBJ whole genome shotgun (WGS) entry which is preliminary data.</text>
</comment>
<gene>
    <name evidence="8" type="ORF">GCM10025862_23110</name>
</gene>
<evidence type="ECO:0000256" key="4">
    <source>
        <dbReference type="ARBA" id="ARBA00022692"/>
    </source>
</evidence>
<keyword evidence="3 8" id="KW-0808">Transferase</keyword>
<keyword evidence="9" id="KW-1185">Reference proteome</keyword>
<keyword evidence="4 7" id="KW-0812">Transmembrane</keyword>
<feature type="transmembrane region" description="Helical" evidence="7">
    <location>
        <begin position="6"/>
        <end position="27"/>
    </location>
</feature>
<proteinExistence type="predicted"/>
<dbReference type="CDD" id="cd06853">
    <property type="entry name" value="GT_WecA_like"/>
    <property type="match status" value="1"/>
</dbReference>
<feature type="transmembrane region" description="Helical" evidence="7">
    <location>
        <begin position="272"/>
        <end position="297"/>
    </location>
</feature>
<dbReference type="GO" id="GO:0016740">
    <property type="term" value="F:transferase activity"/>
    <property type="evidence" value="ECO:0007669"/>
    <property type="project" value="UniProtKB-KW"/>
</dbReference>
<feature type="transmembrane region" description="Helical" evidence="7">
    <location>
        <begin position="89"/>
        <end position="107"/>
    </location>
</feature>
<dbReference type="PANTHER" id="PTHR22926:SF3">
    <property type="entry name" value="UNDECAPRENYL-PHOSPHATE ALPHA-N-ACETYLGLUCOSAMINYL 1-PHOSPHATE TRANSFERASE"/>
    <property type="match status" value="1"/>
</dbReference>
<evidence type="ECO:0000256" key="6">
    <source>
        <dbReference type="ARBA" id="ARBA00023136"/>
    </source>
</evidence>
<keyword evidence="6 7" id="KW-0472">Membrane</keyword>
<feature type="transmembrane region" description="Helical" evidence="7">
    <location>
        <begin position="240"/>
        <end position="257"/>
    </location>
</feature>
<dbReference type="InterPro" id="IPR000715">
    <property type="entry name" value="Glycosyl_transferase_4"/>
</dbReference>
<organism evidence="8 9">
    <name type="scientific">Arsenicicoccus piscis</name>
    <dbReference type="NCBI Taxonomy" id="673954"/>
    <lineage>
        <taxon>Bacteria</taxon>
        <taxon>Bacillati</taxon>
        <taxon>Actinomycetota</taxon>
        <taxon>Actinomycetes</taxon>
        <taxon>Micrococcales</taxon>
        <taxon>Intrasporangiaceae</taxon>
        <taxon>Arsenicicoccus</taxon>
    </lineage>
</organism>
<accession>A0ABQ6HP96</accession>
<dbReference type="Pfam" id="PF00953">
    <property type="entry name" value="Glycos_transf_4"/>
    <property type="match status" value="1"/>
</dbReference>
<evidence type="ECO:0000256" key="7">
    <source>
        <dbReference type="SAM" id="Phobius"/>
    </source>
</evidence>
<feature type="transmembrane region" description="Helical" evidence="7">
    <location>
        <begin position="177"/>
        <end position="196"/>
    </location>
</feature>
<feature type="transmembrane region" description="Helical" evidence="7">
    <location>
        <begin position="327"/>
        <end position="346"/>
    </location>
</feature>
<dbReference type="EMBL" id="BSUJ01000001">
    <property type="protein sequence ID" value="GMA20290.1"/>
    <property type="molecule type" value="Genomic_DNA"/>
</dbReference>
<protein>
    <submittedName>
        <fullName evidence="8">Undecaprenyl-phosphate alpha-N-acetylglucosaminyl 1-phosphate transferase</fullName>
    </submittedName>
</protein>
<evidence type="ECO:0000256" key="5">
    <source>
        <dbReference type="ARBA" id="ARBA00022989"/>
    </source>
</evidence>
<evidence type="ECO:0000313" key="8">
    <source>
        <dbReference type="EMBL" id="GMA20290.1"/>
    </source>
</evidence>
<feature type="transmembrane region" description="Helical" evidence="7">
    <location>
        <begin position="148"/>
        <end position="170"/>
    </location>
</feature>
<evidence type="ECO:0000313" key="9">
    <source>
        <dbReference type="Proteomes" id="UP001157109"/>
    </source>
</evidence>
<sequence>MREYLFIFVIAAATTFATTPLVRAFAIRVGAMTAVRDRDVHVVPIPRLGGVAILLGFLAAVLAASRLPYLGGYLPSGSGVAAQSIMSDGRIMGVAVGATLVCLVGAIDDMRELDWLTKLAGQFLAAGIMAYQGVQLLSLPIFGEQTVLPLSVLIALTIIIVVVSTNAVNFVDGLDGLAAGIVGIAALTFFAYAYLLSRSYNPPNVFSSATFICAALAGCCIGFLPHNFYPARLFMGDSGALLLGLLLSAATISMTSIDPSQVDQGGGGSGQAFAWVPIGLPLAILSLPLLDVVLAVVRRTRAGRRPWHPDAHHLHHRLLRMGHPHPVAVLLMYLWASIVSFGALGLAVVDDWWPLAAIGGGVLLASLLTFSRLGSRSQETL</sequence>
<feature type="transmembrane region" description="Helical" evidence="7">
    <location>
        <begin position="208"/>
        <end position="228"/>
    </location>
</feature>
<keyword evidence="5 7" id="KW-1133">Transmembrane helix</keyword>
<evidence type="ECO:0000256" key="3">
    <source>
        <dbReference type="ARBA" id="ARBA00022679"/>
    </source>
</evidence>
<reference evidence="9" key="1">
    <citation type="journal article" date="2019" name="Int. J. Syst. Evol. Microbiol.">
        <title>The Global Catalogue of Microorganisms (GCM) 10K type strain sequencing project: providing services to taxonomists for standard genome sequencing and annotation.</title>
        <authorList>
            <consortium name="The Broad Institute Genomics Platform"/>
            <consortium name="The Broad Institute Genome Sequencing Center for Infectious Disease"/>
            <person name="Wu L."/>
            <person name="Ma J."/>
        </authorList>
    </citation>
    <scope>NUCLEOTIDE SEQUENCE [LARGE SCALE GENOMIC DNA]</scope>
    <source>
        <strain evidence="9">NBRC 105830</strain>
    </source>
</reference>
<dbReference type="Proteomes" id="UP001157109">
    <property type="component" value="Unassembled WGS sequence"/>
</dbReference>
<dbReference type="RefSeq" id="WP_241445676.1">
    <property type="nucleotide sequence ID" value="NZ_BSUJ01000001.1"/>
</dbReference>
<name>A0ABQ6HP96_9MICO</name>
<feature type="transmembrane region" description="Helical" evidence="7">
    <location>
        <begin position="48"/>
        <end position="69"/>
    </location>
</feature>